<evidence type="ECO:0000313" key="1">
    <source>
        <dbReference type="EMBL" id="TFD45844.1"/>
    </source>
</evidence>
<comment type="caution">
    <text evidence="1">The sequence shown here is derived from an EMBL/GenBank/DDBJ whole genome shotgun (WGS) entry which is preliminary data.</text>
</comment>
<organism evidence="1 2">
    <name type="scientific">Cryobacterium frigoriphilum</name>
    <dbReference type="NCBI Taxonomy" id="1259150"/>
    <lineage>
        <taxon>Bacteria</taxon>
        <taxon>Bacillati</taxon>
        <taxon>Actinomycetota</taxon>
        <taxon>Actinomycetes</taxon>
        <taxon>Micrococcales</taxon>
        <taxon>Microbacteriaceae</taxon>
        <taxon>Cryobacterium</taxon>
    </lineage>
</organism>
<dbReference type="EMBL" id="SOHE01000079">
    <property type="protein sequence ID" value="TFD45844.1"/>
    <property type="molecule type" value="Genomic_DNA"/>
</dbReference>
<sequence length="383" mass="38565">MSGSLVRSIQLRSAHLRRSGVFTLALLAVPLAFCTSTAAFGVASVPTSPKSAVTASVPPGISHSASLFEAALIDYTTERASAESAIEAETSVVANAQTALDASAGKTLTEDSRAVLAPALDLARLHLGFATAEMTAATADADFTVPVDGLFTDRPNVGESTATLDRLTFSWADKLASLDSGLPAAVQGVTDAVAAWNAEQARLAAIEAARLAAIEAARVAAEQAAAAAAARSVKAQSGWSGSSGSGASSSARTVTPRAAAAAPVAASPAPVRAVAMFNKNVWASGFQAEIDACRGAVNVTARYGVAVIAEHWSCGGSRFPGAGTTITLSGVNSGTYRVGGTVAVLNVATDGTSSIPRGYDLLYQTCINGSSATMAFVALTRVG</sequence>
<name>A0A4R8ZUE4_9MICO</name>
<dbReference type="AlphaFoldDB" id="A0A4R8ZUE4"/>
<accession>A0A4R8ZUE4</accession>
<dbReference type="Proteomes" id="UP000297447">
    <property type="component" value="Unassembled WGS sequence"/>
</dbReference>
<keyword evidence="2" id="KW-1185">Reference proteome</keyword>
<evidence type="ECO:0000313" key="2">
    <source>
        <dbReference type="Proteomes" id="UP000297447"/>
    </source>
</evidence>
<reference evidence="1 2" key="1">
    <citation type="submission" date="2019-03" db="EMBL/GenBank/DDBJ databases">
        <title>Genomics of glacier-inhabiting Cryobacterium strains.</title>
        <authorList>
            <person name="Liu Q."/>
            <person name="Xin Y.-H."/>
        </authorList>
    </citation>
    <scope>NUCLEOTIDE SEQUENCE [LARGE SCALE GENOMIC DNA]</scope>
    <source>
        <strain evidence="1 2">Hh14</strain>
    </source>
</reference>
<proteinExistence type="predicted"/>
<gene>
    <name evidence="1" type="ORF">E3T55_18040</name>
</gene>
<protein>
    <submittedName>
        <fullName evidence="1">Uncharacterized protein</fullName>
    </submittedName>
</protein>